<dbReference type="OrthoDB" id="7273400at2"/>
<keyword evidence="3" id="KW-1185">Reference proteome</keyword>
<keyword evidence="1" id="KW-1133">Transmembrane helix</keyword>
<keyword evidence="1" id="KW-0812">Transmembrane</keyword>
<dbReference type="AlphaFoldDB" id="A0A502FUK9"/>
<comment type="caution">
    <text evidence="2">The sequence shown here is derived from an EMBL/GenBank/DDBJ whole genome shotgun (WGS) entry which is preliminary data.</text>
</comment>
<keyword evidence="1" id="KW-0472">Membrane</keyword>
<dbReference type="Proteomes" id="UP000317078">
    <property type="component" value="Unassembled WGS sequence"/>
</dbReference>
<evidence type="ECO:0000313" key="2">
    <source>
        <dbReference type="EMBL" id="TPG53307.1"/>
    </source>
</evidence>
<name>A0A502FUK9_9PROT</name>
<organism evidence="2 3">
    <name type="scientific">Muricoccus nepalensis</name>
    <dbReference type="NCBI Taxonomy" id="1854500"/>
    <lineage>
        <taxon>Bacteria</taxon>
        <taxon>Pseudomonadati</taxon>
        <taxon>Pseudomonadota</taxon>
        <taxon>Alphaproteobacteria</taxon>
        <taxon>Acetobacterales</taxon>
        <taxon>Roseomonadaceae</taxon>
        <taxon>Muricoccus</taxon>
    </lineage>
</organism>
<evidence type="ECO:0000256" key="1">
    <source>
        <dbReference type="SAM" id="Phobius"/>
    </source>
</evidence>
<reference evidence="2 3" key="1">
    <citation type="journal article" date="2019" name="Environ. Microbiol.">
        <title>Species interactions and distinct microbial communities in high Arctic permafrost affected cryosols are associated with the CH4 and CO2 gas fluxes.</title>
        <authorList>
            <person name="Altshuler I."/>
            <person name="Hamel J."/>
            <person name="Turney S."/>
            <person name="Magnuson E."/>
            <person name="Levesque R."/>
            <person name="Greer C."/>
            <person name="Whyte L.G."/>
        </authorList>
    </citation>
    <scope>NUCLEOTIDE SEQUENCE [LARGE SCALE GENOMIC DNA]</scope>
    <source>
        <strain evidence="2 3">S9.3B</strain>
    </source>
</reference>
<feature type="transmembrane region" description="Helical" evidence="1">
    <location>
        <begin position="57"/>
        <end position="77"/>
    </location>
</feature>
<protein>
    <submittedName>
        <fullName evidence="2">Uncharacterized protein</fullName>
    </submittedName>
</protein>
<gene>
    <name evidence="2" type="ORF">EAH89_17165</name>
</gene>
<feature type="transmembrane region" description="Helical" evidence="1">
    <location>
        <begin position="27"/>
        <end position="45"/>
    </location>
</feature>
<dbReference type="EMBL" id="RCZP01000018">
    <property type="protein sequence ID" value="TPG53307.1"/>
    <property type="molecule type" value="Genomic_DNA"/>
</dbReference>
<accession>A0A502FUK9</accession>
<proteinExistence type="predicted"/>
<sequence length="86" mass="9385">MVEAVDPPPRSVRLEQTKLLANALDRASTACFTVGVATPLAGYLYRIASVYDRVETAELVLLLTAWLTACGIFHLLARRVLRGVAE</sequence>
<evidence type="ECO:0000313" key="3">
    <source>
        <dbReference type="Proteomes" id="UP000317078"/>
    </source>
</evidence>